<dbReference type="Gene3D" id="3.90.226.10">
    <property type="entry name" value="2-enoyl-CoA Hydratase, Chain A, domain 1"/>
    <property type="match status" value="1"/>
</dbReference>
<comment type="similarity">
    <text evidence="2">Belongs to the enoyl-CoA hydratase/isomerase family.</text>
</comment>
<dbReference type="Gene3D" id="1.10.12.10">
    <property type="entry name" value="Lyase 2-enoyl-coa Hydratase, Chain A, domain 2"/>
    <property type="match status" value="1"/>
</dbReference>
<accession>A0A4Y7Q4W4</accession>
<dbReference type="Pfam" id="PF00378">
    <property type="entry name" value="ECH_1"/>
    <property type="match status" value="1"/>
</dbReference>
<proteinExistence type="inferred from homology"/>
<dbReference type="OrthoDB" id="14970at2759"/>
<dbReference type="InterPro" id="IPR014748">
    <property type="entry name" value="Enoyl-CoA_hydra_C"/>
</dbReference>
<dbReference type="FunFam" id="1.10.12.10:FF:000004">
    <property type="entry name" value="Delta3,5-delta2,4-dienoyl-CoA isomerase"/>
    <property type="match status" value="1"/>
</dbReference>
<evidence type="ECO:0000256" key="2">
    <source>
        <dbReference type="ARBA" id="ARBA00005254"/>
    </source>
</evidence>
<evidence type="ECO:0000256" key="3">
    <source>
        <dbReference type="ARBA" id="ARBA00022832"/>
    </source>
</evidence>
<gene>
    <name evidence="6" type="ORF">BD410DRAFT_722899</name>
</gene>
<dbReference type="InterPro" id="IPR001753">
    <property type="entry name" value="Enoyl-CoA_hydra/iso"/>
</dbReference>
<sequence>LWTQFGEVFDKISEDGTVRAVVLASSIPRFFTAGLDLNETSGIATISPDPARRAFVLRQHILRFQHAISAVERCPFPVIAAVHGFALGLAIDIITACDIRYAASDAVFAVKEVDIGLAADIGTLARLPKVAANQSLVRELAFTARNFSADEALSLGLLSKVIQGTRREVVGAALETAKVIAGKSPVAVLGTKHLLVHARDHSVPENLEYTAAWNAAALQTSDPGDAIAAVKAKRQPKFAVLPKLTGKL</sequence>
<keyword evidence="3" id="KW-0276">Fatty acid metabolism</keyword>
<keyword evidence="4" id="KW-0443">Lipid metabolism</keyword>
<organism evidence="6 7">
    <name type="scientific">Rickenella mellea</name>
    <dbReference type="NCBI Taxonomy" id="50990"/>
    <lineage>
        <taxon>Eukaryota</taxon>
        <taxon>Fungi</taxon>
        <taxon>Dikarya</taxon>
        <taxon>Basidiomycota</taxon>
        <taxon>Agaricomycotina</taxon>
        <taxon>Agaricomycetes</taxon>
        <taxon>Hymenochaetales</taxon>
        <taxon>Rickenellaceae</taxon>
        <taxon>Rickenella</taxon>
    </lineage>
</organism>
<dbReference type="EMBL" id="ML170175">
    <property type="protein sequence ID" value="TDL22425.1"/>
    <property type="molecule type" value="Genomic_DNA"/>
</dbReference>
<dbReference type="SUPFAM" id="SSF52096">
    <property type="entry name" value="ClpP/crotonase"/>
    <property type="match status" value="1"/>
</dbReference>
<dbReference type="VEuPathDB" id="FungiDB:BD410DRAFT_722899"/>
<evidence type="ECO:0000313" key="6">
    <source>
        <dbReference type="EMBL" id="TDL22425.1"/>
    </source>
</evidence>
<protein>
    <submittedName>
        <fullName evidence="6">ClpP/crotonase</fullName>
    </submittedName>
</protein>
<dbReference type="STRING" id="50990.A0A4Y7Q4W4"/>
<dbReference type="InterPro" id="IPR045002">
    <property type="entry name" value="Ech1-like"/>
</dbReference>
<dbReference type="CDD" id="cd06558">
    <property type="entry name" value="crotonase-like"/>
    <property type="match status" value="1"/>
</dbReference>
<feature type="non-terminal residue" evidence="6">
    <location>
        <position position="1"/>
    </location>
</feature>
<dbReference type="GO" id="GO:0051750">
    <property type="term" value="F:delta(3,5)-delta(2,4)-dienoyl-CoA isomerase activity"/>
    <property type="evidence" value="ECO:0007669"/>
    <property type="project" value="TreeGrafter"/>
</dbReference>
<dbReference type="AlphaFoldDB" id="A0A4Y7Q4W4"/>
<dbReference type="GO" id="GO:0005739">
    <property type="term" value="C:mitochondrion"/>
    <property type="evidence" value="ECO:0007669"/>
    <property type="project" value="TreeGrafter"/>
</dbReference>
<comment type="pathway">
    <text evidence="1">Lipid metabolism; fatty acid beta-oxidation.</text>
</comment>
<evidence type="ECO:0000256" key="4">
    <source>
        <dbReference type="ARBA" id="ARBA00023098"/>
    </source>
</evidence>
<dbReference type="Proteomes" id="UP000294933">
    <property type="component" value="Unassembled WGS sequence"/>
</dbReference>
<dbReference type="PANTHER" id="PTHR43149">
    <property type="entry name" value="ENOYL-COA HYDRATASE"/>
    <property type="match status" value="1"/>
</dbReference>
<keyword evidence="5" id="KW-0413">Isomerase</keyword>
<name>A0A4Y7Q4W4_9AGAM</name>
<reference evidence="6 7" key="1">
    <citation type="submission" date="2018-06" db="EMBL/GenBank/DDBJ databases">
        <title>A transcriptomic atlas of mushroom development highlights an independent origin of complex multicellularity.</title>
        <authorList>
            <consortium name="DOE Joint Genome Institute"/>
            <person name="Krizsan K."/>
            <person name="Almasi E."/>
            <person name="Merenyi Z."/>
            <person name="Sahu N."/>
            <person name="Viragh M."/>
            <person name="Koszo T."/>
            <person name="Mondo S."/>
            <person name="Kiss B."/>
            <person name="Balint B."/>
            <person name="Kues U."/>
            <person name="Barry K."/>
            <person name="Hegedus J.C."/>
            <person name="Henrissat B."/>
            <person name="Johnson J."/>
            <person name="Lipzen A."/>
            <person name="Ohm R."/>
            <person name="Nagy I."/>
            <person name="Pangilinan J."/>
            <person name="Yan J."/>
            <person name="Xiong Y."/>
            <person name="Grigoriev I.V."/>
            <person name="Hibbett D.S."/>
            <person name="Nagy L.G."/>
        </authorList>
    </citation>
    <scope>NUCLEOTIDE SEQUENCE [LARGE SCALE GENOMIC DNA]</scope>
    <source>
        <strain evidence="6 7">SZMC22713</strain>
    </source>
</reference>
<dbReference type="GO" id="GO:0006635">
    <property type="term" value="P:fatty acid beta-oxidation"/>
    <property type="evidence" value="ECO:0007669"/>
    <property type="project" value="UniProtKB-UniPathway"/>
</dbReference>
<dbReference type="PANTHER" id="PTHR43149:SF1">
    <property type="entry name" value="DELTA(3,5)-DELTA(2,4)-DIENOYL-COA ISOMERASE, MITOCHONDRIAL"/>
    <property type="match status" value="1"/>
</dbReference>
<dbReference type="InterPro" id="IPR029045">
    <property type="entry name" value="ClpP/crotonase-like_dom_sf"/>
</dbReference>
<evidence type="ECO:0000256" key="1">
    <source>
        <dbReference type="ARBA" id="ARBA00005005"/>
    </source>
</evidence>
<dbReference type="UniPathway" id="UPA00659"/>
<evidence type="ECO:0000256" key="5">
    <source>
        <dbReference type="ARBA" id="ARBA00023235"/>
    </source>
</evidence>
<keyword evidence="7" id="KW-1185">Reference proteome</keyword>
<evidence type="ECO:0000313" key="7">
    <source>
        <dbReference type="Proteomes" id="UP000294933"/>
    </source>
</evidence>